<keyword evidence="3" id="KW-0648">Protein biosynthesis</keyword>
<evidence type="ECO:0000256" key="3">
    <source>
        <dbReference type="ARBA" id="ARBA00022917"/>
    </source>
</evidence>
<reference evidence="6" key="1">
    <citation type="submission" date="2020-04" db="EMBL/GenBank/DDBJ databases">
        <title>Draft genome resource of the tomato pathogen Pseudocercospora fuligena.</title>
        <authorList>
            <person name="Zaccaron A."/>
        </authorList>
    </citation>
    <scope>NUCLEOTIDE SEQUENCE</scope>
    <source>
        <strain evidence="6">PF001</strain>
    </source>
</reference>
<gene>
    <name evidence="6" type="ORF">HII31_04207</name>
</gene>
<accession>A0A8H6RNS2</accession>
<keyword evidence="2" id="KW-0396">Initiation factor</keyword>
<sequence length="271" mass="30689">MYAKHGSSALQALYNVFVLPTLSKSLPQRKIAQHTISVQHIRPLLRTFHQSSIHNAKTRAAEERTQKWNEEITARMIQLVDSETNKLLDDGQPRTKWDILNTLDTKTHRLVQLSPDEPGNRNFIPVCKIVSKKESYEAELRRKKAAKDQKRANKIVSEMGAKTLELNWAIDQNHDLLHRIEKMKGFLSEGRRVEIVLASKKGGRKATREECEGVLGKIRQAAGEIEGVKESKEFSGKLGGFGTMSFQGRPVVVKKESIERPKQDQAEDASE</sequence>
<name>A0A8H6RNS2_9PEZI</name>
<dbReference type="Gene3D" id="3.10.20.80">
    <property type="entry name" value="Translation initiation factor 3 (IF-3), N-terminal domain"/>
    <property type="match status" value="1"/>
</dbReference>
<dbReference type="GO" id="GO:0070124">
    <property type="term" value="P:mitochondrial translational initiation"/>
    <property type="evidence" value="ECO:0007669"/>
    <property type="project" value="TreeGrafter"/>
</dbReference>
<protein>
    <recommendedName>
        <fullName evidence="5">Translation initiation factor 3 N-terminal domain-containing protein</fullName>
    </recommendedName>
</protein>
<comment type="similarity">
    <text evidence="1">Belongs to the IF-3 family.</text>
</comment>
<dbReference type="Gene3D" id="3.30.110.10">
    <property type="entry name" value="Translation initiation factor 3 (IF-3), C-terminal domain"/>
    <property type="match status" value="1"/>
</dbReference>
<dbReference type="GO" id="GO:0005739">
    <property type="term" value="C:mitochondrion"/>
    <property type="evidence" value="ECO:0007669"/>
    <property type="project" value="TreeGrafter"/>
</dbReference>
<dbReference type="GO" id="GO:0032790">
    <property type="term" value="P:ribosome disassembly"/>
    <property type="evidence" value="ECO:0007669"/>
    <property type="project" value="TreeGrafter"/>
</dbReference>
<proteinExistence type="inferred from homology"/>
<dbReference type="AlphaFoldDB" id="A0A8H6RNS2"/>
<dbReference type="Proteomes" id="UP000660729">
    <property type="component" value="Unassembled WGS sequence"/>
</dbReference>
<evidence type="ECO:0000259" key="5">
    <source>
        <dbReference type="Pfam" id="PF05198"/>
    </source>
</evidence>
<dbReference type="Pfam" id="PF05198">
    <property type="entry name" value="IF3_N"/>
    <property type="match status" value="1"/>
</dbReference>
<keyword evidence="7" id="KW-1185">Reference proteome</keyword>
<dbReference type="PANTHER" id="PTHR10938">
    <property type="entry name" value="TRANSLATION INITIATION FACTOR IF-3"/>
    <property type="match status" value="1"/>
</dbReference>
<feature type="region of interest" description="Disordered" evidence="4">
    <location>
        <begin position="252"/>
        <end position="271"/>
    </location>
</feature>
<dbReference type="OrthoDB" id="21573at2759"/>
<dbReference type="GO" id="GO:0003743">
    <property type="term" value="F:translation initiation factor activity"/>
    <property type="evidence" value="ECO:0007669"/>
    <property type="project" value="UniProtKB-KW"/>
</dbReference>
<dbReference type="InterPro" id="IPR019814">
    <property type="entry name" value="Translation_initiation_fac_3_N"/>
</dbReference>
<evidence type="ECO:0000313" key="6">
    <source>
        <dbReference type="EMBL" id="KAF7194402.1"/>
    </source>
</evidence>
<evidence type="ECO:0000256" key="2">
    <source>
        <dbReference type="ARBA" id="ARBA00022540"/>
    </source>
</evidence>
<dbReference type="EMBL" id="JABCIY010000061">
    <property type="protein sequence ID" value="KAF7194402.1"/>
    <property type="molecule type" value="Genomic_DNA"/>
</dbReference>
<dbReference type="InterPro" id="IPR036788">
    <property type="entry name" value="T_IF-3_C_sf"/>
</dbReference>
<feature type="compositionally biased region" description="Basic and acidic residues" evidence="4">
    <location>
        <begin position="253"/>
        <end position="265"/>
    </location>
</feature>
<feature type="domain" description="Translation initiation factor 3 N-terminal" evidence="5">
    <location>
        <begin position="69"/>
        <end position="145"/>
    </location>
</feature>
<comment type="caution">
    <text evidence="6">The sequence shown here is derived from an EMBL/GenBank/DDBJ whole genome shotgun (WGS) entry which is preliminary data.</text>
</comment>
<dbReference type="InterPro" id="IPR001288">
    <property type="entry name" value="Translation_initiation_fac_3"/>
</dbReference>
<dbReference type="PANTHER" id="PTHR10938:SF0">
    <property type="entry name" value="TRANSLATION INITIATION FACTOR IF-3, MITOCHONDRIAL"/>
    <property type="match status" value="1"/>
</dbReference>
<dbReference type="SUPFAM" id="SSF55200">
    <property type="entry name" value="Translation initiation factor IF3, C-terminal domain"/>
    <property type="match status" value="1"/>
</dbReference>
<organism evidence="6 7">
    <name type="scientific">Pseudocercospora fuligena</name>
    <dbReference type="NCBI Taxonomy" id="685502"/>
    <lineage>
        <taxon>Eukaryota</taxon>
        <taxon>Fungi</taxon>
        <taxon>Dikarya</taxon>
        <taxon>Ascomycota</taxon>
        <taxon>Pezizomycotina</taxon>
        <taxon>Dothideomycetes</taxon>
        <taxon>Dothideomycetidae</taxon>
        <taxon>Mycosphaerellales</taxon>
        <taxon>Mycosphaerellaceae</taxon>
        <taxon>Pseudocercospora</taxon>
    </lineage>
</organism>
<evidence type="ECO:0000313" key="7">
    <source>
        <dbReference type="Proteomes" id="UP000660729"/>
    </source>
</evidence>
<dbReference type="GO" id="GO:0043022">
    <property type="term" value="F:ribosome binding"/>
    <property type="evidence" value="ECO:0007669"/>
    <property type="project" value="TreeGrafter"/>
</dbReference>
<evidence type="ECO:0000256" key="1">
    <source>
        <dbReference type="ARBA" id="ARBA00005439"/>
    </source>
</evidence>
<evidence type="ECO:0000256" key="4">
    <source>
        <dbReference type="SAM" id="MobiDB-lite"/>
    </source>
</evidence>
<dbReference type="InterPro" id="IPR036787">
    <property type="entry name" value="T_IF-3_N_sf"/>
</dbReference>